<comment type="subcellular location">
    <subcellularLocation>
        <location evidence="5">Cytoplasm</location>
    </subcellularLocation>
</comment>
<dbReference type="GO" id="GO:0016990">
    <property type="term" value="F:arginine deiminase activity"/>
    <property type="evidence" value="ECO:0007669"/>
    <property type="project" value="UniProtKB-EC"/>
</dbReference>
<dbReference type="Gene3D" id="1.10.3930.10">
    <property type="entry name" value="Arginine deiminase"/>
    <property type="match status" value="1"/>
</dbReference>
<evidence type="ECO:0000256" key="4">
    <source>
        <dbReference type="ARBA" id="ARBA00049429"/>
    </source>
</evidence>
<dbReference type="EMBL" id="JACHFA010000001">
    <property type="protein sequence ID" value="MBB6031039.1"/>
    <property type="molecule type" value="Genomic_DNA"/>
</dbReference>
<dbReference type="PANTHER" id="PTHR47271">
    <property type="entry name" value="ARGININE DEIMINASE"/>
    <property type="match status" value="1"/>
</dbReference>
<comment type="similarity">
    <text evidence="2 5">Belongs to the arginine deiminase family.</text>
</comment>
<evidence type="ECO:0000313" key="7">
    <source>
        <dbReference type="Proteomes" id="UP000566276"/>
    </source>
</evidence>
<dbReference type="NCBIfam" id="NF002381">
    <property type="entry name" value="PRK01388.1"/>
    <property type="match status" value="1"/>
</dbReference>
<dbReference type="SUPFAM" id="SSF55909">
    <property type="entry name" value="Pentein"/>
    <property type="match status" value="1"/>
</dbReference>
<comment type="pathway">
    <text evidence="1 5">Amino-acid degradation; L-arginine degradation via ADI pathway; carbamoyl phosphate from L-arginine: step 1/2.</text>
</comment>
<organism evidence="6 7">
    <name type="scientific">Borreliella spielmanii</name>
    <dbReference type="NCBI Taxonomy" id="88916"/>
    <lineage>
        <taxon>Bacteria</taxon>
        <taxon>Pseudomonadati</taxon>
        <taxon>Spirochaetota</taxon>
        <taxon>Spirochaetia</taxon>
        <taxon>Spirochaetales</taxon>
        <taxon>Borreliaceae</taxon>
        <taxon>Borreliella</taxon>
    </lineage>
</organism>
<evidence type="ECO:0000256" key="1">
    <source>
        <dbReference type="ARBA" id="ARBA00005213"/>
    </source>
</evidence>
<dbReference type="HAMAP" id="MF_00242">
    <property type="entry name" value="Arg_deiminase"/>
    <property type="match status" value="1"/>
</dbReference>
<dbReference type="PRINTS" id="PR01466">
    <property type="entry name" value="ARGDEIMINASE"/>
</dbReference>
<sequence>MEEYLNPINIFSEIGRLKKVLLHRPGEELENLTPFIMKNFLFDDIPYLEVARQEHEFFANILKNNSVEIEYVEDLVTEVLASSVAIKNKFISQFILESEIKTDATINILKDYFSSLTIDNMVSKMISGVAREELENYVSSLDDLVNGSGLFIIDPMPNVLFTRDPFASIGNGITINKMFTKVRHRETIFAEYIFKYHPIYKENVPIWLNRWEETSLEGGDELVLNKDLLVIGISERTEAKSVEKLAISLFKNKTSFDTILAFQIPKNRSYMHLDTVFTQIDYSVFTSFTSDDMYFSIYVLTYNSSSSKIHIKKEKARLKDVLSFYLGRKINIIKCAGGDLIHGAREQWNDGANILAIAPGEIIAYSRNHVTNKLFEENGIKVHRIPSSELSRGRGGPRCMSMPLVREDI</sequence>
<comment type="caution">
    <text evidence="6">The sequence shown here is derived from an EMBL/GenBank/DDBJ whole genome shotgun (WGS) entry which is preliminary data.</text>
</comment>
<dbReference type="PANTHER" id="PTHR47271:SF2">
    <property type="entry name" value="ARGININE DEIMINASE"/>
    <property type="match status" value="1"/>
</dbReference>
<proteinExistence type="inferred from homology"/>
<feature type="active site" description="Amidino-cysteine intermediate" evidence="5">
    <location>
        <position position="399"/>
    </location>
</feature>
<dbReference type="Gene3D" id="3.75.10.10">
    <property type="entry name" value="L-arginine/glycine Amidinotransferase, Chain A"/>
    <property type="match status" value="1"/>
</dbReference>
<name>A0ABR6P507_9SPIR</name>
<gene>
    <name evidence="5" type="primary">arcA</name>
    <name evidence="6" type="ORF">HNR35_000003</name>
</gene>
<accession>A0ABR6P507</accession>
<dbReference type="PIRSF" id="PIRSF006356">
    <property type="entry name" value="Arg_deiminase"/>
    <property type="match status" value="1"/>
</dbReference>
<dbReference type="EC" id="3.5.3.6" evidence="5"/>
<dbReference type="Proteomes" id="UP000566276">
    <property type="component" value="Unassembled WGS sequence"/>
</dbReference>
<evidence type="ECO:0000256" key="5">
    <source>
        <dbReference type="HAMAP-Rule" id="MF_00242"/>
    </source>
</evidence>
<evidence type="ECO:0000256" key="3">
    <source>
        <dbReference type="ARBA" id="ARBA00022801"/>
    </source>
</evidence>
<dbReference type="InterPro" id="IPR003876">
    <property type="entry name" value="Arg_deiminase"/>
</dbReference>
<dbReference type="RefSeq" id="WP_183223110.1">
    <property type="nucleotide sequence ID" value="NZ_JACHFA010000001.1"/>
</dbReference>
<reference evidence="6 7" key="1">
    <citation type="submission" date="2020-08" db="EMBL/GenBank/DDBJ databases">
        <title>Genomic Encyclopedia of Type Strains, Phase IV (KMG-IV): sequencing the most valuable type-strain genomes for metagenomic binning, comparative biology and taxonomic classification.</title>
        <authorList>
            <person name="Goeker M."/>
        </authorList>
    </citation>
    <scope>NUCLEOTIDE SEQUENCE [LARGE SCALE GENOMIC DNA]</scope>
    <source>
        <strain evidence="6 7">DSM 16813</strain>
    </source>
</reference>
<keyword evidence="5" id="KW-0056">Arginine metabolism</keyword>
<keyword evidence="3 5" id="KW-0378">Hydrolase</keyword>
<dbReference type="Pfam" id="PF02274">
    <property type="entry name" value="ADI"/>
    <property type="match status" value="1"/>
</dbReference>
<comment type="catalytic activity">
    <reaction evidence="4 5">
        <text>L-arginine + H2O = L-citrulline + NH4(+)</text>
        <dbReference type="Rhea" id="RHEA:19597"/>
        <dbReference type="ChEBI" id="CHEBI:15377"/>
        <dbReference type="ChEBI" id="CHEBI:28938"/>
        <dbReference type="ChEBI" id="CHEBI:32682"/>
        <dbReference type="ChEBI" id="CHEBI:57743"/>
        <dbReference type="EC" id="3.5.3.6"/>
    </reaction>
</comment>
<keyword evidence="7" id="KW-1185">Reference proteome</keyword>
<protein>
    <recommendedName>
        <fullName evidence="5">Arginine deiminase</fullName>
        <shortName evidence="5">ADI</shortName>
        <ecNumber evidence="5">3.5.3.6</ecNumber>
    </recommendedName>
    <alternativeName>
        <fullName evidence="5">Arginine dihydrolase</fullName>
        <shortName evidence="5">AD</shortName>
    </alternativeName>
</protein>
<evidence type="ECO:0000313" key="6">
    <source>
        <dbReference type="EMBL" id="MBB6031039.1"/>
    </source>
</evidence>
<dbReference type="NCBIfam" id="TIGR01078">
    <property type="entry name" value="arcA"/>
    <property type="match status" value="1"/>
</dbReference>
<keyword evidence="5" id="KW-0963">Cytoplasm</keyword>
<evidence type="ECO:0000256" key="2">
    <source>
        <dbReference type="ARBA" id="ARBA00010206"/>
    </source>
</evidence>